<reference evidence="8" key="2">
    <citation type="submission" date="2018-10" db="UniProtKB">
        <authorList>
            <consortium name="EnsemblPlants"/>
        </authorList>
    </citation>
    <scope>IDENTIFICATION</scope>
</reference>
<keyword evidence="5" id="KW-0539">Nucleus</keyword>
<dbReference type="RefSeq" id="XP_044418645.1">
    <property type="nucleotide sequence ID" value="XM_044562710.1"/>
</dbReference>
<dbReference type="Gramene" id="TraesPARA_EIv1.0_2196350.2">
    <property type="protein sequence ID" value="TraesPARA_EIv1.0_2196350.2.CDS"/>
    <property type="gene ID" value="TraesPARA_EIv1.0_2196350"/>
</dbReference>
<dbReference type="InterPro" id="IPR003340">
    <property type="entry name" value="B3_DNA-bd"/>
</dbReference>
<keyword evidence="2" id="KW-0805">Transcription regulation</keyword>
<dbReference type="PANTHER" id="PTHR31391">
    <property type="entry name" value="B3 DOMAIN-CONTAINING PROTEIN OS11G0197600-RELATED"/>
    <property type="match status" value="1"/>
</dbReference>
<dbReference type="CDD" id="cd10017">
    <property type="entry name" value="B3_DNA"/>
    <property type="match status" value="1"/>
</dbReference>
<dbReference type="Gramene" id="TraesPARA_EIv1.0_2196350.4">
    <property type="protein sequence ID" value="TraesPARA_EIv1.0_2196350.4.CDS"/>
    <property type="gene ID" value="TraesPARA_EIv1.0_2196350"/>
</dbReference>
<comment type="subcellular location">
    <subcellularLocation>
        <location evidence="1">Nucleus</location>
    </subcellularLocation>
</comment>
<dbReference type="Gramene" id="TraesCAD_scaffold_095660_01G000200.1">
    <property type="protein sequence ID" value="TraesCAD_scaffold_095660_01G000200.1"/>
    <property type="gene ID" value="TraesCAD_scaffold_095660_01G000200"/>
</dbReference>
<dbReference type="GeneID" id="123143744"/>
<dbReference type="Gramene" id="TraesSYM6D03G03622360.2">
    <property type="protein sequence ID" value="TraesSYM6D03G03622360.2"/>
    <property type="gene ID" value="TraesSYM6D03G03622360"/>
</dbReference>
<proteinExistence type="predicted"/>
<dbReference type="Gramene" id="TraesJUL6D03G03708320.3">
    <property type="protein sequence ID" value="TraesJUL6D03G03708320.3"/>
    <property type="gene ID" value="TraesJUL6D03G03708320"/>
</dbReference>
<keyword evidence="3" id="KW-0238">DNA-binding</keyword>
<evidence type="ECO:0000256" key="1">
    <source>
        <dbReference type="ARBA" id="ARBA00004123"/>
    </source>
</evidence>
<dbReference type="GO" id="GO:0003677">
    <property type="term" value="F:DNA binding"/>
    <property type="evidence" value="ECO:0007669"/>
    <property type="project" value="UniProtKB-KW"/>
</dbReference>
<feature type="compositionally biased region" description="Polar residues" evidence="6">
    <location>
        <begin position="299"/>
        <end position="314"/>
    </location>
</feature>
<dbReference type="Gramene" id="TraesCS6D03G0220100.1">
    <property type="protein sequence ID" value="TraesCS6D03G0220100.1.CDS"/>
    <property type="gene ID" value="TraesCS6D03G0220100"/>
</dbReference>
<dbReference type="RefSeq" id="XP_044418650.1">
    <property type="nucleotide sequence ID" value="XM_044562715.1"/>
</dbReference>
<evidence type="ECO:0000313" key="8">
    <source>
        <dbReference type="EnsemblPlants" id="TraesCS6D02G102000.1"/>
    </source>
</evidence>
<evidence type="ECO:0000259" key="7">
    <source>
        <dbReference type="Pfam" id="PF02362"/>
    </source>
</evidence>
<dbReference type="Gramene" id="TraesLAC6D03G03625920.2">
    <property type="protein sequence ID" value="TraesLAC6D03G03625920.2"/>
    <property type="gene ID" value="TraesLAC6D03G03625920"/>
</dbReference>
<accession>A0A3B6QE50</accession>
<dbReference type="RefSeq" id="XP_044418647.1">
    <property type="nucleotide sequence ID" value="XM_044562712.1"/>
</dbReference>
<dbReference type="Gramene" id="TraesROB_scaffold_078683_01G000200.1">
    <property type="protein sequence ID" value="TraesROB_scaffold_078683_01G000200.1"/>
    <property type="gene ID" value="TraesROB_scaffold_078683_01G000200"/>
</dbReference>
<dbReference type="Gramene" id="TraesARI6D03G03639480.3">
    <property type="protein sequence ID" value="TraesARI6D03G03639480.3"/>
    <property type="gene ID" value="TraesARI6D03G03639480"/>
</dbReference>
<dbReference type="Gramene" id="TraesNOR6D03G03715860.4">
    <property type="protein sequence ID" value="TraesNOR6D03G03715860.4"/>
    <property type="gene ID" value="TraesNOR6D03G03715860"/>
</dbReference>
<dbReference type="Gramene" id="TraesMAC6D03G03674040.4">
    <property type="protein sequence ID" value="TraesMAC6D03G03674040.4"/>
    <property type="gene ID" value="TraesMAC6D03G03674040"/>
</dbReference>
<dbReference type="Gramene" id="TraesMAC6D03G03674040.1">
    <property type="protein sequence ID" value="TraesMAC6D03G03674040.1"/>
    <property type="gene ID" value="TraesMAC6D03G03674040"/>
</dbReference>
<dbReference type="Gramene" id="TraesPARA_EIv1.0_2196350.6">
    <property type="protein sequence ID" value="TraesPARA_EIv1.0_2196350.6.CDS"/>
    <property type="gene ID" value="TraesPARA_EIv1.0_2196350"/>
</dbReference>
<dbReference type="RefSeq" id="XP_044418644.1">
    <property type="nucleotide sequence ID" value="XM_044562709.1"/>
</dbReference>
<dbReference type="Gene3D" id="2.40.330.10">
    <property type="entry name" value="DNA-binding pseudobarrel domain"/>
    <property type="match status" value="1"/>
</dbReference>
<dbReference type="Gramene" id="TraesPARA_EIv1.0_2196350.5">
    <property type="protein sequence ID" value="TraesPARA_EIv1.0_2196350.5.CDS"/>
    <property type="gene ID" value="TraesPARA_EIv1.0_2196350"/>
</dbReference>
<dbReference type="RefSeq" id="XP_044418651.1">
    <property type="nucleotide sequence ID" value="XM_044562716.1"/>
</dbReference>
<dbReference type="Gramene" id="TraesPARA_EIv1.0_2196350.8">
    <property type="protein sequence ID" value="TraesPARA_EIv1.0_2196350.8.CDS"/>
    <property type="gene ID" value="TraesPARA_EIv1.0_2196350"/>
</dbReference>
<evidence type="ECO:0000256" key="4">
    <source>
        <dbReference type="ARBA" id="ARBA00023163"/>
    </source>
</evidence>
<keyword evidence="9" id="KW-1185">Reference proteome</keyword>
<feature type="compositionally biased region" description="Basic and acidic residues" evidence="6">
    <location>
        <begin position="286"/>
        <end position="296"/>
    </location>
</feature>
<dbReference type="InterPro" id="IPR044837">
    <property type="entry name" value="REM16-like"/>
</dbReference>
<dbReference type="Gramene" id="TraesARI6D03G03639480.4">
    <property type="protein sequence ID" value="TraesARI6D03G03639480.4"/>
    <property type="gene ID" value="TraesARI6D03G03639480"/>
</dbReference>
<dbReference type="Gramene" id="TraesLDM6D03G03679140.3">
    <property type="protein sequence ID" value="TraesLDM6D03G03679140.3"/>
    <property type="gene ID" value="TraesLDM6D03G03679140"/>
</dbReference>
<feature type="region of interest" description="Disordered" evidence="6">
    <location>
        <begin position="173"/>
        <end position="334"/>
    </location>
</feature>
<dbReference type="RefSeq" id="XP_044418649.1">
    <property type="nucleotide sequence ID" value="XM_044562714.1"/>
</dbReference>
<dbReference type="Gramene" id="TraesPARA_EIv1.0_2196350.1">
    <property type="protein sequence ID" value="TraesPARA_EIv1.0_2196350.1.CDS"/>
    <property type="gene ID" value="TraesPARA_EIv1.0_2196350"/>
</dbReference>
<feature type="domain" description="TF-B3" evidence="7">
    <location>
        <begin position="67"/>
        <end position="171"/>
    </location>
</feature>
<dbReference type="InterPro" id="IPR015300">
    <property type="entry name" value="DNA-bd_pseudobarrel_sf"/>
</dbReference>
<evidence type="ECO:0000256" key="3">
    <source>
        <dbReference type="ARBA" id="ARBA00023125"/>
    </source>
</evidence>
<dbReference type="Gramene" id="TraesSTA6D03G03669400.1">
    <property type="protein sequence ID" value="TraesSTA6D03G03669400.1"/>
    <property type="gene ID" value="TraesSTA6D03G03669400"/>
</dbReference>
<dbReference type="Gramene" id="TraesLAC6D03G03625920.1">
    <property type="protein sequence ID" value="TraesLAC6D03G03625920.1"/>
    <property type="gene ID" value="TraesLAC6D03G03625920"/>
</dbReference>
<dbReference type="Pfam" id="PF02362">
    <property type="entry name" value="B3"/>
    <property type="match status" value="1"/>
</dbReference>
<dbReference type="Proteomes" id="UP000019116">
    <property type="component" value="Chromosome 6D"/>
</dbReference>
<dbReference type="Gramene" id="TraesLDM6D03G03679140.1">
    <property type="protein sequence ID" value="TraesLDM6D03G03679140.1"/>
    <property type="gene ID" value="TraesLDM6D03G03679140"/>
</dbReference>
<dbReference type="Gramene" id="TraesARI6D03G03639480.1">
    <property type="protein sequence ID" value="TraesARI6D03G03639480.1"/>
    <property type="gene ID" value="TraesARI6D03G03639480"/>
</dbReference>
<dbReference type="Gramene" id="TraesCS6D02G102000.1">
    <property type="protein sequence ID" value="TraesCS6D02G102000.1"/>
    <property type="gene ID" value="TraesCS6D02G102000"/>
</dbReference>
<dbReference type="Gramene" id="TraesSYM6D03G03622360.1">
    <property type="protein sequence ID" value="TraesSYM6D03G03622360.1"/>
    <property type="gene ID" value="TraesSYM6D03G03622360"/>
</dbReference>
<dbReference type="Gramene" id="TraesMAC6D03G03674040.2">
    <property type="protein sequence ID" value="TraesMAC6D03G03674040.2"/>
    <property type="gene ID" value="TraesMAC6D03G03674040"/>
</dbReference>
<dbReference type="SMR" id="A0A3B6QE50"/>
<dbReference type="AlphaFoldDB" id="A0A3B6QE50"/>
<dbReference type="PANTHER" id="PTHR31391:SF121">
    <property type="entry name" value="B3 DOMAIN-CONTAINING PROTEIN OS08G0325100-RELATED"/>
    <property type="match status" value="1"/>
</dbReference>
<dbReference type="GO" id="GO:0005634">
    <property type="term" value="C:nucleus"/>
    <property type="evidence" value="ECO:0007669"/>
    <property type="project" value="UniProtKB-SubCell"/>
</dbReference>
<dbReference type="OrthoDB" id="638806at2759"/>
<evidence type="ECO:0000256" key="6">
    <source>
        <dbReference type="SAM" id="MobiDB-lite"/>
    </source>
</evidence>
<dbReference type="Gramene" id="TraesJUL6D03G03708320.1">
    <property type="protein sequence ID" value="TraesJUL6D03G03708320.1"/>
    <property type="gene ID" value="TraesJUL6D03G03708320"/>
</dbReference>
<dbReference type="RefSeq" id="XP_044418648.1">
    <property type="nucleotide sequence ID" value="XM_044562713.1"/>
</dbReference>
<protein>
    <recommendedName>
        <fullName evidence="7">TF-B3 domain-containing protein</fullName>
    </recommendedName>
</protein>
<dbReference type="EnsemblPlants" id="TraesCS6D02G102000.1">
    <property type="protein sequence ID" value="TraesCS6D02G102000.1"/>
    <property type="gene ID" value="TraesCS6D02G102000"/>
</dbReference>
<dbReference type="RefSeq" id="XP_044418646.1">
    <property type="nucleotide sequence ID" value="XM_044562711.1"/>
</dbReference>
<reference evidence="8" key="1">
    <citation type="submission" date="2018-08" db="EMBL/GenBank/DDBJ databases">
        <authorList>
            <person name="Rossello M."/>
        </authorList>
    </citation>
    <scope>NUCLEOTIDE SEQUENCE [LARGE SCALE GENOMIC DNA]</scope>
    <source>
        <strain evidence="8">cv. Chinese Spring</strain>
    </source>
</reference>
<evidence type="ECO:0000256" key="5">
    <source>
        <dbReference type="ARBA" id="ARBA00023242"/>
    </source>
</evidence>
<dbReference type="Gramene" id="TraesPARA_EIv1.0_2196350.7">
    <property type="protein sequence ID" value="TraesPARA_EIv1.0_2196350.7.CDS"/>
    <property type="gene ID" value="TraesPARA_EIv1.0_2196350"/>
</dbReference>
<sequence length="334" mass="36432">MSQSSSPPGKNGGDGYICNCGAMKMGGVGCHCGSYLLSKSKGNELNRPQREMVMYKISKIGRELPVFVQKMTKNDILSPNLYFCKAYVSRCLPRQQEGNQIIPLKVLLEGMQMDAKLVFTKYSHGTWPTIYRKDWKKLIEDAGMKAGDICLFQVVDRSSSGLTMMVHMIRKSEMLPRKEGSTSVEASEPRAEETRLAQPGGDAGKPRAEETHSSPAGGYVGKPRAEPSGGSDSDSRPHLNVKRSLSPSPGESLQKEKKMQLGATTSTESSAKAPAEETHAPLSSPEGREEMARHVEAATGQTVTEDDCVTSQPHQDLPPPAGRNELRKGRGLRR</sequence>
<evidence type="ECO:0000256" key="2">
    <source>
        <dbReference type="ARBA" id="ARBA00023015"/>
    </source>
</evidence>
<dbReference type="RefSeq" id="XP_044418652.1">
    <property type="nucleotide sequence ID" value="XM_044562717.1"/>
</dbReference>
<dbReference type="Gramene" id="TraesJUL6D03G03708320.2">
    <property type="protein sequence ID" value="TraesJUL6D03G03708320.2"/>
    <property type="gene ID" value="TraesJUL6D03G03708320"/>
</dbReference>
<organism evidence="8">
    <name type="scientific">Triticum aestivum</name>
    <name type="common">Wheat</name>
    <dbReference type="NCBI Taxonomy" id="4565"/>
    <lineage>
        <taxon>Eukaryota</taxon>
        <taxon>Viridiplantae</taxon>
        <taxon>Streptophyta</taxon>
        <taxon>Embryophyta</taxon>
        <taxon>Tracheophyta</taxon>
        <taxon>Spermatophyta</taxon>
        <taxon>Magnoliopsida</taxon>
        <taxon>Liliopsida</taxon>
        <taxon>Poales</taxon>
        <taxon>Poaceae</taxon>
        <taxon>BOP clade</taxon>
        <taxon>Pooideae</taxon>
        <taxon>Triticodae</taxon>
        <taxon>Triticeae</taxon>
        <taxon>Triticinae</taxon>
        <taxon>Triticum</taxon>
    </lineage>
</organism>
<keyword evidence="4" id="KW-0804">Transcription</keyword>
<gene>
    <name evidence="8" type="primary">LOC123143744</name>
</gene>
<name>A0A3B6QE50_WHEAT</name>
<dbReference type="Gramene" id="TraesSTA6D03G03669400.2">
    <property type="protein sequence ID" value="TraesSTA6D03G03669400.2"/>
    <property type="gene ID" value="TraesSTA6D03G03669400"/>
</dbReference>
<dbReference type="SUPFAM" id="SSF101936">
    <property type="entry name" value="DNA-binding pseudobarrel domain"/>
    <property type="match status" value="1"/>
</dbReference>
<dbReference type="Gramene" id="TraesWEE_scaffold_093948_01G000200.1">
    <property type="protein sequence ID" value="TraesWEE_scaffold_093948_01G000200.1"/>
    <property type="gene ID" value="TraesWEE_scaffold_093948_01G000200"/>
</dbReference>
<evidence type="ECO:0000313" key="9">
    <source>
        <dbReference type="Proteomes" id="UP000019116"/>
    </source>
</evidence>
<dbReference type="Gramene" id="TraesMAC6D03G03674040.3">
    <property type="protein sequence ID" value="TraesMAC6D03G03674040.3"/>
    <property type="gene ID" value="TraesMAC6D03G03674040"/>
</dbReference>
<dbReference type="Gramene" id="TraesNOR6D03G03715860.1">
    <property type="protein sequence ID" value="TraesNOR6D03G03715860.1"/>
    <property type="gene ID" value="TraesNOR6D03G03715860"/>
</dbReference>
<dbReference type="Gramene" id="TraesJUL6D03G03708320.4">
    <property type="protein sequence ID" value="TraesJUL6D03G03708320.4"/>
    <property type="gene ID" value="TraesJUL6D03G03708320"/>
</dbReference>